<organism evidence="1 2">
    <name type="scientific">Panagrolaimus davidi</name>
    <dbReference type="NCBI Taxonomy" id="227884"/>
    <lineage>
        <taxon>Eukaryota</taxon>
        <taxon>Metazoa</taxon>
        <taxon>Ecdysozoa</taxon>
        <taxon>Nematoda</taxon>
        <taxon>Chromadorea</taxon>
        <taxon>Rhabditida</taxon>
        <taxon>Tylenchina</taxon>
        <taxon>Panagrolaimomorpha</taxon>
        <taxon>Panagrolaimoidea</taxon>
        <taxon>Panagrolaimidae</taxon>
        <taxon>Panagrolaimus</taxon>
    </lineage>
</organism>
<dbReference type="AlphaFoldDB" id="A0A914PP89"/>
<keyword evidence="1" id="KW-1185">Reference proteome</keyword>
<protein>
    <submittedName>
        <fullName evidence="2">Uncharacterized protein</fullName>
    </submittedName>
</protein>
<evidence type="ECO:0000313" key="2">
    <source>
        <dbReference type="WBParaSite" id="PDA_v2.g16616.t1"/>
    </source>
</evidence>
<sequence length="311" mass="34692">MSSINTEVACKLLDKLNDSDNDSSHSDDVSQYFLSDDFLNSSAEESESENSESDIICENRVQSNLDSFQKNIMGLFESRKKHVNDSASESKKPLNDHENVEREFPMNPFELNPDLAELCPIFAEICERLFEASKDNQKMLKYTFGNCCQTLTLSHHQIKMECLECLFTSIITMAGDEIPGLGIQAIIDANLGEILVNLYNTDTDAKVRAETKKLLAKLKTIVLVENLPVEIDDILAPSDNNDNSELFGGHDSVPENNTDYNEIFAFNDNVAVSKVVGDTDSLSENELLSCSSSDNKDLSDHNDESDLLRLL</sequence>
<dbReference type="WBParaSite" id="PDA_v2.g16616.t1">
    <property type="protein sequence ID" value="PDA_v2.g16616.t1"/>
    <property type="gene ID" value="PDA_v2.g16616"/>
</dbReference>
<accession>A0A914PP89</accession>
<reference evidence="2" key="1">
    <citation type="submission" date="2022-11" db="UniProtKB">
        <authorList>
            <consortium name="WormBaseParasite"/>
        </authorList>
    </citation>
    <scope>IDENTIFICATION</scope>
</reference>
<proteinExistence type="predicted"/>
<name>A0A914PP89_9BILA</name>
<evidence type="ECO:0000313" key="1">
    <source>
        <dbReference type="Proteomes" id="UP000887578"/>
    </source>
</evidence>
<dbReference type="Proteomes" id="UP000887578">
    <property type="component" value="Unplaced"/>
</dbReference>